<proteinExistence type="predicted"/>
<organism evidence="2 3">
    <name type="scientific">Vitis vinifera</name>
    <name type="common">Grape</name>
    <dbReference type="NCBI Taxonomy" id="29760"/>
    <lineage>
        <taxon>Eukaryota</taxon>
        <taxon>Viridiplantae</taxon>
        <taxon>Streptophyta</taxon>
        <taxon>Embryophyta</taxon>
        <taxon>Tracheophyta</taxon>
        <taxon>Spermatophyta</taxon>
        <taxon>Magnoliopsida</taxon>
        <taxon>eudicotyledons</taxon>
        <taxon>Gunneridae</taxon>
        <taxon>Pentapetalae</taxon>
        <taxon>rosids</taxon>
        <taxon>Vitales</taxon>
        <taxon>Vitaceae</taxon>
        <taxon>Viteae</taxon>
        <taxon>Vitis</taxon>
    </lineage>
</organism>
<protein>
    <recommendedName>
        <fullName evidence="1">DUF632 domain-containing protein</fullName>
    </recommendedName>
</protein>
<dbReference type="PaxDb" id="29760-VIT_06s0009g01290.t01"/>
<dbReference type="AlphaFoldDB" id="D7T1J5"/>
<evidence type="ECO:0000259" key="1">
    <source>
        <dbReference type="Pfam" id="PF04782"/>
    </source>
</evidence>
<dbReference type="InParanoid" id="D7T1J5"/>
<keyword evidence="3" id="KW-1185">Reference proteome</keyword>
<dbReference type="Pfam" id="PF04782">
    <property type="entry name" value="DUF632"/>
    <property type="match status" value="1"/>
</dbReference>
<dbReference type="HOGENOM" id="CLU_2175689_0_0_1"/>
<dbReference type="InterPro" id="IPR006867">
    <property type="entry name" value="DUF632"/>
</dbReference>
<evidence type="ECO:0000313" key="2">
    <source>
        <dbReference type="EMBL" id="CBI24375.3"/>
    </source>
</evidence>
<name>D7T1J5_VITVI</name>
<dbReference type="EMBL" id="FN595504">
    <property type="protein sequence ID" value="CBI24375.3"/>
    <property type="molecule type" value="Genomic_DNA"/>
</dbReference>
<feature type="domain" description="DUF632" evidence="1">
    <location>
        <begin position="1"/>
        <end position="77"/>
    </location>
</feature>
<evidence type="ECO:0000313" key="3">
    <source>
        <dbReference type="Proteomes" id="UP000009183"/>
    </source>
</evidence>
<dbReference type="Proteomes" id="UP000009183">
    <property type="component" value="Chromosome 6"/>
</dbReference>
<dbReference type="PANTHER" id="PTHR21450:SF7">
    <property type="entry name" value="DNA LIGASE (DUF630 AND DUF632)"/>
    <property type="match status" value="1"/>
</dbReference>
<gene>
    <name evidence="2" type="ordered locus">VIT_06s0009g01290</name>
</gene>
<reference evidence="3" key="1">
    <citation type="journal article" date="2007" name="Nature">
        <title>The grapevine genome sequence suggests ancestral hexaploidization in major angiosperm phyla.</title>
        <authorList>
            <consortium name="The French-Italian Public Consortium for Grapevine Genome Characterization."/>
            <person name="Jaillon O."/>
            <person name="Aury J.-M."/>
            <person name="Noel B."/>
            <person name="Policriti A."/>
            <person name="Clepet C."/>
            <person name="Casagrande A."/>
            <person name="Choisne N."/>
            <person name="Aubourg S."/>
            <person name="Vitulo N."/>
            <person name="Jubin C."/>
            <person name="Vezzi A."/>
            <person name="Legeai F."/>
            <person name="Hugueney P."/>
            <person name="Dasilva C."/>
            <person name="Horner D."/>
            <person name="Mica E."/>
            <person name="Jublot D."/>
            <person name="Poulain J."/>
            <person name="Bruyere C."/>
            <person name="Billault A."/>
            <person name="Segurens B."/>
            <person name="Gouyvenoux M."/>
            <person name="Ugarte E."/>
            <person name="Cattonaro F."/>
            <person name="Anthouard V."/>
            <person name="Vico V."/>
            <person name="Del Fabbro C."/>
            <person name="Alaux M."/>
            <person name="Di Gaspero G."/>
            <person name="Dumas V."/>
            <person name="Felice N."/>
            <person name="Paillard S."/>
            <person name="Juman I."/>
            <person name="Moroldo M."/>
            <person name="Scalabrin S."/>
            <person name="Canaguier A."/>
            <person name="Le Clainche I."/>
            <person name="Malacrida G."/>
            <person name="Durand E."/>
            <person name="Pesole G."/>
            <person name="Laucou V."/>
            <person name="Chatelet P."/>
            <person name="Merdinoglu D."/>
            <person name="Delledonne M."/>
            <person name="Pezzotti M."/>
            <person name="Lecharny A."/>
            <person name="Scarpelli C."/>
            <person name="Artiguenave F."/>
            <person name="Pe M.E."/>
            <person name="Valle G."/>
            <person name="Morgante M."/>
            <person name="Caboche M."/>
            <person name="Adam-Blondon A.-F."/>
            <person name="Weissenbach J."/>
            <person name="Quetier F."/>
            <person name="Wincker P."/>
        </authorList>
    </citation>
    <scope>NUCLEOTIDE SEQUENCE [LARGE SCALE GENOMIC DNA]</scope>
    <source>
        <strain evidence="3">cv. Pinot noir / PN40024</strain>
    </source>
</reference>
<sequence length="110" mass="13273">MTKMWNGMYMQHNSQLKMVTNLKFIDISQVPKYMSKHHRERTIQFWNEIQGWHSQLEKVVTHKKQYIQALLHLWHDSLEKLPDELAKPTISSICRIDNFFSIKLTHEKPI</sequence>
<dbReference type="PANTHER" id="PTHR21450">
    <property type="entry name" value="PROTEIN ALTERED PHOSPHATE STARVATION RESPONSE 1"/>
    <property type="match status" value="1"/>
</dbReference>
<accession>D7T1J5</accession>